<organism evidence="2 3">
    <name type="scientific">Candidatus Scatocola faecipullorum</name>
    <dbReference type="NCBI Taxonomy" id="2840917"/>
    <lineage>
        <taxon>Bacteria</taxon>
        <taxon>Pseudomonadati</taxon>
        <taxon>Pseudomonadota</taxon>
        <taxon>Alphaproteobacteria</taxon>
        <taxon>Rhodospirillales</taxon>
        <taxon>Rhodospirillaceae</taxon>
        <taxon>Rhodospirillaceae incertae sedis</taxon>
        <taxon>Candidatus Scatocola</taxon>
    </lineage>
</organism>
<evidence type="ECO:0000313" key="3">
    <source>
        <dbReference type="Proteomes" id="UP000824107"/>
    </source>
</evidence>
<evidence type="ECO:0000256" key="1">
    <source>
        <dbReference type="SAM" id="SignalP"/>
    </source>
</evidence>
<dbReference type="AlphaFoldDB" id="A0A9D1M520"/>
<comment type="caution">
    <text evidence="2">The sequence shown here is derived from an EMBL/GenBank/DDBJ whole genome shotgun (WGS) entry which is preliminary data.</text>
</comment>
<feature type="chain" id="PRO_5039280371" description="Outer membrane protein beta-barrel domain-containing protein" evidence="1">
    <location>
        <begin position="23"/>
        <end position="260"/>
    </location>
</feature>
<protein>
    <recommendedName>
        <fullName evidence="4">Outer membrane protein beta-barrel domain-containing protein</fullName>
    </recommendedName>
</protein>
<reference evidence="2" key="2">
    <citation type="journal article" date="2021" name="PeerJ">
        <title>Extensive microbial diversity within the chicken gut microbiome revealed by metagenomics and culture.</title>
        <authorList>
            <person name="Gilroy R."/>
            <person name="Ravi A."/>
            <person name="Getino M."/>
            <person name="Pursley I."/>
            <person name="Horton D.L."/>
            <person name="Alikhan N.F."/>
            <person name="Baker D."/>
            <person name="Gharbi K."/>
            <person name="Hall N."/>
            <person name="Watson M."/>
            <person name="Adriaenssens E.M."/>
            <person name="Foster-Nyarko E."/>
            <person name="Jarju S."/>
            <person name="Secka A."/>
            <person name="Antonio M."/>
            <person name="Oren A."/>
            <person name="Chaudhuri R.R."/>
            <person name="La Ragione R."/>
            <person name="Hildebrand F."/>
            <person name="Pallen M.J."/>
        </authorList>
    </citation>
    <scope>NUCLEOTIDE SEQUENCE</scope>
    <source>
        <strain evidence="2">ChiW3-316</strain>
    </source>
</reference>
<proteinExistence type="predicted"/>
<feature type="signal peptide" evidence="1">
    <location>
        <begin position="1"/>
        <end position="22"/>
    </location>
</feature>
<reference evidence="2" key="1">
    <citation type="submission" date="2020-10" db="EMBL/GenBank/DDBJ databases">
        <authorList>
            <person name="Gilroy R."/>
        </authorList>
    </citation>
    <scope>NUCLEOTIDE SEQUENCE</scope>
    <source>
        <strain evidence="2">ChiW3-316</strain>
    </source>
</reference>
<gene>
    <name evidence="2" type="ORF">IAD20_06600</name>
</gene>
<dbReference type="Proteomes" id="UP000824107">
    <property type="component" value="Unassembled WGS sequence"/>
</dbReference>
<dbReference type="SUPFAM" id="SSF56925">
    <property type="entry name" value="OMPA-like"/>
    <property type="match status" value="1"/>
</dbReference>
<accession>A0A9D1M520</accession>
<dbReference type="InterPro" id="IPR011250">
    <property type="entry name" value="OMP/PagP_B-barrel"/>
</dbReference>
<dbReference type="EMBL" id="DVNC01000044">
    <property type="protein sequence ID" value="HIU53733.1"/>
    <property type="molecule type" value="Genomic_DNA"/>
</dbReference>
<evidence type="ECO:0008006" key="4">
    <source>
        <dbReference type="Google" id="ProtNLM"/>
    </source>
</evidence>
<name>A0A9D1M520_9PROT</name>
<evidence type="ECO:0000313" key="2">
    <source>
        <dbReference type="EMBL" id="HIU53733.1"/>
    </source>
</evidence>
<keyword evidence="1" id="KW-0732">Signal</keyword>
<sequence length="260" mass="28242">MTTSVKNIVVAAIAAVFSFVFGVNNASAQSLTQSELDSLNVLNLRTIQASISDKTHKDFKWVSEGQKTSNKIEVTNRTGILIGAEGGYNFNHGYEAGLKIGYQGAFGLRQFAPEAAAYAGQVKVDGQSYTTYGVEARANFEFGSDAIKFFAGPTVGYKYFTVDTGVMFDDEQRNHNQHSNAFTVGVNGGLKIKIGHTTKRPTVSLYGKDGQKHAKKAYTVKNPIYLTISGSYRAYNVDKPGNVTVKVQETGIKASLTFLF</sequence>